<proteinExistence type="inferred from homology"/>
<evidence type="ECO:0000313" key="10">
    <source>
        <dbReference type="EMBL" id="KNX42487.1"/>
    </source>
</evidence>
<evidence type="ECO:0000256" key="8">
    <source>
        <dbReference type="ARBA" id="ARBA00035655"/>
    </source>
</evidence>
<dbReference type="Pfam" id="PF04143">
    <property type="entry name" value="Sulf_transp"/>
    <property type="match status" value="1"/>
</dbReference>
<comment type="caution">
    <text evidence="10">The sequence shown here is derived from an EMBL/GenBank/DDBJ whole genome shotgun (WGS) entry which is preliminary data.</text>
</comment>
<name>A0A0L6CXI0_9RHOB</name>
<dbReference type="InterPro" id="IPR007272">
    <property type="entry name" value="Sulf_transp_TsuA/YedE"/>
</dbReference>
<evidence type="ECO:0000256" key="3">
    <source>
        <dbReference type="ARBA" id="ARBA00022475"/>
    </source>
</evidence>
<evidence type="ECO:0000256" key="1">
    <source>
        <dbReference type="ARBA" id="ARBA00004429"/>
    </source>
</evidence>
<feature type="transmembrane region" description="Helical" evidence="9">
    <location>
        <begin position="20"/>
        <end position="37"/>
    </location>
</feature>
<keyword evidence="11" id="KW-1185">Reference proteome</keyword>
<protein>
    <submittedName>
        <fullName evidence="10">Putative inner membrane protein</fullName>
    </submittedName>
</protein>
<feature type="transmembrane region" description="Helical" evidence="9">
    <location>
        <begin position="78"/>
        <end position="98"/>
    </location>
</feature>
<organism evidence="10 11">
    <name type="scientific">Roseovarius tolerans</name>
    <dbReference type="NCBI Taxonomy" id="74031"/>
    <lineage>
        <taxon>Bacteria</taxon>
        <taxon>Pseudomonadati</taxon>
        <taxon>Pseudomonadota</taxon>
        <taxon>Alphaproteobacteria</taxon>
        <taxon>Rhodobacterales</taxon>
        <taxon>Roseobacteraceae</taxon>
        <taxon>Roseovarius</taxon>
    </lineage>
</organism>
<dbReference type="PATRIC" id="fig|74031.6.peg.1019"/>
<evidence type="ECO:0000256" key="5">
    <source>
        <dbReference type="ARBA" id="ARBA00022692"/>
    </source>
</evidence>
<feature type="transmembrane region" description="Helical" evidence="9">
    <location>
        <begin position="43"/>
        <end position="66"/>
    </location>
</feature>
<comment type="subcellular location">
    <subcellularLocation>
        <location evidence="1">Cell inner membrane</location>
        <topology evidence="1">Multi-pass membrane protein</topology>
    </subcellularLocation>
</comment>
<feature type="transmembrane region" description="Helical" evidence="9">
    <location>
        <begin position="275"/>
        <end position="296"/>
    </location>
</feature>
<feature type="transmembrane region" description="Helical" evidence="9">
    <location>
        <begin position="213"/>
        <end position="235"/>
    </location>
</feature>
<dbReference type="PANTHER" id="PTHR30574:SF1">
    <property type="entry name" value="SULPHUR TRANSPORT DOMAIN-CONTAINING PROTEIN"/>
    <property type="match status" value="1"/>
</dbReference>
<dbReference type="EMBL" id="LGVV01000008">
    <property type="protein sequence ID" value="KNX42487.1"/>
    <property type="molecule type" value="Genomic_DNA"/>
</dbReference>
<feature type="transmembrane region" description="Helical" evidence="9">
    <location>
        <begin position="308"/>
        <end position="325"/>
    </location>
</feature>
<keyword evidence="7 9" id="KW-0472">Membrane</keyword>
<dbReference type="STRING" id="74031.SAMN04488077_102146"/>
<dbReference type="AlphaFoldDB" id="A0A0L6CXI0"/>
<accession>A0A0L6CXI0</accession>
<evidence type="ECO:0000256" key="4">
    <source>
        <dbReference type="ARBA" id="ARBA00022519"/>
    </source>
</evidence>
<feature type="transmembrane region" description="Helical" evidence="9">
    <location>
        <begin position="144"/>
        <end position="164"/>
    </location>
</feature>
<evidence type="ECO:0000256" key="7">
    <source>
        <dbReference type="ARBA" id="ARBA00023136"/>
    </source>
</evidence>
<feature type="transmembrane region" description="Helical" evidence="9">
    <location>
        <begin position="184"/>
        <end position="201"/>
    </location>
</feature>
<evidence type="ECO:0000256" key="6">
    <source>
        <dbReference type="ARBA" id="ARBA00022989"/>
    </source>
</evidence>
<evidence type="ECO:0000313" key="11">
    <source>
        <dbReference type="Proteomes" id="UP000037046"/>
    </source>
</evidence>
<feature type="transmembrane region" description="Helical" evidence="9">
    <location>
        <begin position="110"/>
        <end position="132"/>
    </location>
</feature>
<dbReference type="Proteomes" id="UP000037046">
    <property type="component" value="Unassembled WGS sequence"/>
</dbReference>
<feature type="transmembrane region" description="Helical" evidence="9">
    <location>
        <begin position="337"/>
        <end position="362"/>
    </location>
</feature>
<evidence type="ECO:0000256" key="2">
    <source>
        <dbReference type="ARBA" id="ARBA00022448"/>
    </source>
</evidence>
<dbReference type="PANTHER" id="PTHR30574">
    <property type="entry name" value="INNER MEMBRANE PROTEIN YEDE"/>
    <property type="match status" value="1"/>
</dbReference>
<keyword evidence="3" id="KW-1003">Cell membrane</keyword>
<keyword evidence="4" id="KW-0997">Cell inner membrane</keyword>
<keyword evidence="5 9" id="KW-0812">Transmembrane</keyword>
<dbReference type="GO" id="GO:0005886">
    <property type="term" value="C:plasma membrane"/>
    <property type="evidence" value="ECO:0007669"/>
    <property type="project" value="UniProtKB-SubCell"/>
</dbReference>
<sequence length="376" mass="37909">MSTATATAPVDTTPSGLSRGVMILVVGALVLAVALLAGPRFGVVLLIGLGFGLALEGFRFGFTGPWRRMILERDASGLIAQLICIGIVALAAFPLLAANGAELKGAHAPIGLAMIGGAFVFGAAMQVVLGCGSGTLVNAGSGNAVGAVALPFFAIGSFGGAYHLSWWTSLGSLPVVALEGTQGLMITLAGLAAVAVLALLVGVKGSHRLPRRYWGAILVLAGLAILHLIVAGQPWGVVYGLGLWVAKGVVAVGGDLSGSAFWAAPGNAAQVQASLLTDITSLTDLGLIGGAALMAWWRAGLASPVGKLPARAWLAVIVAGLVLGYSSRLAFGCNIGAFFSGIGTGSAHGWVWFVAAFAGSWVGIRLRPVLGLEAKR</sequence>
<reference evidence="11" key="1">
    <citation type="submission" date="2015-07" db="EMBL/GenBank/DDBJ databases">
        <title>Draft Genome Sequence of Roseovarius tolerans EL-164, a producer of N-Acylated Alanine Methyl Esters (NAMEs).</title>
        <authorList>
            <person name="Voget S."/>
            <person name="Bruns H."/>
            <person name="Wagner-Doebler I."/>
            <person name="Schulz S."/>
            <person name="Daniel R."/>
        </authorList>
    </citation>
    <scope>NUCLEOTIDE SEQUENCE [LARGE SCALE GENOMIC DNA]</scope>
    <source>
        <strain evidence="11">EL-164</strain>
    </source>
</reference>
<comment type="similarity">
    <text evidence="8">Belongs to the TsuA/YedE (TC 9.B.102) family.</text>
</comment>
<evidence type="ECO:0000256" key="9">
    <source>
        <dbReference type="SAM" id="Phobius"/>
    </source>
</evidence>
<keyword evidence="6 9" id="KW-1133">Transmembrane helix</keyword>
<keyword evidence="2" id="KW-0813">Transport</keyword>
<gene>
    <name evidence="10" type="ORF">ROTO_09960</name>
</gene>